<reference evidence="4" key="1">
    <citation type="journal article" date="2006" name="Proc. Natl. Acad. Sci. U.S.A.">
        <title>Genome analysis of the smallest free-living eukaryote Ostreococcus tauri unveils many unique features.</title>
        <authorList>
            <person name="Derelle E."/>
            <person name="Ferraz C."/>
            <person name="Rombauts S."/>
            <person name="Rouze P."/>
            <person name="Worden A.Z."/>
            <person name="Robbens S."/>
            <person name="Partensky F."/>
            <person name="Degroeve S."/>
            <person name="Echeynie S."/>
            <person name="Cooke R."/>
            <person name="Saeys Y."/>
            <person name="Wuyts J."/>
            <person name="Jabbari K."/>
            <person name="Bowler C."/>
            <person name="Panaud O."/>
            <person name="Piegu B."/>
            <person name="Ball S.G."/>
            <person name="Ral J.-P."/>
            <person name="Bouget F.-Y."/>
            <person name="Piganeau G."/>
            <person name="De Baets B."/>
            <person name="Picard A."/>
            <person name="Delseny M."/>
            <person name="Demaille J."/>
            <person name="Van de Peer Y."/>
            <person name="Moreau H."/>
        </authorList>
    </citation>
    <scope>NUCLEOTIDE SEQUENCE [LARGE SCALE GENOMIC DNA]</scope>
    <source>
        <strain evidence="4">OTTH 0595 / CCAP 157/2 / RCC745</strain>
    </source>
</reference>
<dbReference type="FunCoup" id="A0A090M448">
    <property type="interactions" value="117"/>
</dbReference>
<dbReference type="GO" id="GO:0016603">
    <property type="term" value="F:glutaminyl-peptide cyclotransferase activity"/>
    <property type="evidence" value="ECO:0007669"/>
    <property type="project" value="InterPro"/>
</dbReference>
<evidence type="ECO:0000256" key="2">
    <source>
        <dbReference type="SAM" id="Phobius"/>
    </source>
</evidence>
<proteinExistence type="predicted"/>
<keyword evidence="2" id="KW-0472">Membrane</keyword>
<feature type="compositionally biased region" description="Low complexity" evidence="1">
    <location>
        <begin position="39"/>
        <end position="50"/>
    </location>
</feature>
<name>A0A090M448_OSTTA</name>
<gene>
    <name evidence="3" type="ORF">OT_ostta09g01090</name>
</gene>
<evidence type="ECO:0000313" key="4">
    <source>
        <dbReference type="Proteomes" id="UP000009170"/>
    </source>
</evidence>
<dbReference type="PANTHER" id="PTHR31270:SF1">
    <property type="entry name" value="GLUTAMINYL-PEPTIDE CYCLOTRANSFERASE"/>
    <property type="match status" value="1"/>
</dbReference>
<keyword evidence="2" id="KW-1133">Transmembrane helix</keyword>
<dbReference type="EMBL" id="CAID01000009">
    <property type="protein sequence ID" value="CEF98976.1"/>
    <property type="molecule type" value="Genomic_DNA"/>
</dbReference>
<dbReference type="KEGG" id="ota:OT_ostta09g01090"/>
<feature type="compositionally biased region" description="Basic and acidic residues" evidence="1">
    <location>
        <begin position="9"/>
        <end position="20"/>
    </location>
</feature>
<keyword evidence="4" id="KW-1185">Reference proteome</keyword>
<reference evidence="3 4" key="2">
    <citation type="journal article" date="2014" name="BMC Genomics">
        <title>An improved genome of the model marine alga Ostreococcus tauri unfolds by assessing Illumina de novo assemblies.</title>
        <authorList>
            <person name="Blanc-Mathieu R."/>
            <person name="Verhelst B."/>
            <person name="Derelle E."/>
            <person name="Rombauts S."/>
            <person name="Bouget F.Y."/>
            <person name="Carre I."/>
            <person name="Chateau A."/>
            <person name="Eyre-Walker A."/>
            <person name="Grimsley N."/>
            <person name="Moreau H."/>
            <person name="Piegu B."/>
            <person name="Rivals E."/>
            <person name="Schackwitz W."/>
            <person name="Van de Peer Y."/>
            <person name="Piganeau G."/>
        </authorList>
    </citation>
    <scope>NUCLEOTIDE SEQUENCE [LARGE SCALE GENOMIC DNA]</scope>
    <source>
        <strain evidence="4">OTTH 0595 / CCAP 157/2 / RCC745</strain>
    </source>
</reference>
<keyword evidence="2" id="KW-0812">Transmembrane</keyword>
<dbReference type="SUPFAM" id="SSF63825">
    <property type="entry name" value="YWTD domain"/>
    <property type="match status" value="1"/>
</dbReference>
<dbReference type="Pfam" id="PF05096">
    <property type="entry name" value="Glu_cyclase_2"/>
    <property type="match status" value="1"/>
</dbReference>
<comment type="caution">
    <text evidence="3">The sequence shown here is derived from an EMBL/GenBank/DDBJ whole genome shotgun (WGS) entry which is preliminary data.</text>
</comment>
<feature type="transmembrane region" description="Helical" evidence="2">
    <location>
        <begin position="55"/>
        <end position="76"/>
    </location>
</feature>
<accession>A0A090M448</accession>
<protein>
    <submittedName>
        <fullName evidence="3">Glutamine cyclotransferase</fullName>
    </submittedName>
</protein>
<evidence type="ECO:0000313" key="3">
    <source>
        <dbReference type="EMBL" id="CEF98976.1"/>
    </source>
</evidence>
<dbReference type="InterPro" id="IPR007788">
    <property type="entry name" value="QCT"/>
</dbReference>
<dbReference type="GeneID" id="9831971"/>
<dbReference type="Proteomes" id="UP000009170">
    <property type="component" value="Unassembled WGS sequence"/>
</dbReference>
<evidence type="ECO:0000256" key="1">
    <source>
        <dbReference type="SAM" id="MobiDB-lite"/>
    </source>
</evidence>
<feature type="region of interest" description="Disordered" evidence="1">
    <location>
        <begin position="1"/>
        <end position="51"/>
    </location>
</feature>
<dbReference type="STRING" id="70448.A0A090M448"/>
<dbReference type="RefSeq" id="XP_022839576.1">
    <property type="nucleotide sequence ID" value="XM_022983298.1"/>
</dbReference>
<dbReference type="AlphaFoldDB" id="A0A090M448"/>
<dbReference type="OrthoDB" id="409395at2759"/>
<dbReference type="PANTHER" id="PTHR31270">
    <property type="entry name" value="GLUTAMINYL-PEPTIDE CYCLOTRANSFERASE"/>
    <property type="match status" value="1"/>
</dbReference>
<organism evidence="3 4">
    <name type="scientific">Ostreococcus tauri</name>
    <name type="common">Marine green alga</name>
    <dbReference type="NCBI Taxonomy" id="70448"/>
    <lineage>
        <taxon>Eukaryota</taxon>
        <taxon>Viridiplantae</taxon>
        <taxon>Chlorophyta</taxon>
        <taxon>Mamiellophyceae</taxon>
        <taxon>Mamiellales</taxon>
        <taxon>Bathycoccaceae</taxon>
        <taxon>Ostreococcus</taxon>
    </lineage>
</organism>
<dbReference type="InParanoid" id="A0A090M448"/>
<sequence>MPSEAESEERERLMARDVARGRRGNGAMRGTKRDEGDGSRSSGESSTSGRASREIARAIAGVAVIACAITFARTMVGRDASGRRGGRTRVALGAASGRSASGRPRVFGYDIVRTTAHDPDAFTQGLTFCGDGMLCESTGATRGKSTVRVTEAASGELLAREEIDDVFAEGLARSGSDVHVISWKSNRGFSYEVGAEGTLRKTGTFTTPLSDGWGAAELGGELYVTDGSDKLHVLTLPRKDGDVLELKRSMTITDGDRPVRFANELETVGGELYANILERPCLARIDPSTGVVTAWINLKGLKESQPNNGRGDVMNGIAYDEANDALHVTGKLWPATFEVKLLESAVDSAENLRATRAICWPPSSLPQYGYP</sequence>